<dbReference type="OrthoDB" id="5427350at2759"/>
<dbReference type="SUPFAM" id="SSF50998">
    <property type="entry name" value="Quinoprotein alcohol dehydrogenase-like"/>
    <property type="match status" value="1"/>
</dbReference>
<dbReference type="OMA" id="YVFIAPY"/>
<dbReference type="Proteomes" id="UP000019373">
    <property type="component" value="Unassembled WGS sequence"/>
</dbReference>
<dbReference type="GeneID" id="19243318"/>
<reference evidence="2" key="1">
    <citation type="journal article" date="2014" name="BMC Genomics">
        <title>Genome characteristics reveal the impact of lichenization on lichen-forming fungus Endocarpon pusillum Hedwig (Verrucariales, Ascomycota).</title>
        <authorList>
            <person name="Wang Y.-Y."/>
            <person name="Liu B."/>
            <person name="Zhang X.-Y."/>
            <person name="Zhou Q.-M."/>
            <person name="Zhang T."/>
            <person name="Li H."/>
            <person name="Yu Y.-F."/>
            <person name="Zhang X.-L."/>
            <person name="Hao X.-Y."/>
            <person name="Wang M."/>
            <person name="Wang L."/>
            <person name="Wei J.-C."/>
        </authorList>
    </citation>
    <scope>NUCLEOTIDE SEQUENCE [LARGE SCALE GENOMIC DNA]</scope>
    <source>
        <strain evidence="2">Z07020 / HMAS-L-300199</strain>
    </source>
</reference>
<dbReference type="InterPro" id="IPR011047">
    <property type="entry name" value="Quinoprotein_ADH-like_sf"/>
</dbReference>
<dbReference type="Pfam" id="PF14269">
    <property type="entry name" value="Arylsulfotran_2"/>
    <property type="match status" value="1"/>
</dbReference>
<dbReference type="EMBL" id="KE720651">
    <property type="protein sequence ID" value="ERF77165.1"/>
    <property type="molecule type" value="Genomic_DNA"/>
</dbReference>
<dbReference type="HOGENOM" id="CLU_836858_0_0_1"/>
<proteinExistence type="predicted"/>
<dbReference type="PANTHER" id="PTHR35340:SF9">
    <property type="entry name" value="ASST-DOMAIN-CONTAINING PROTEIN"/>
    <property type="match status" value="1"/>
</dbReference>
<dbReference type="InterPro" id="IPR053143">
    <property type="entry name" value="Arylsulfate_ST"/>
</dbReference>
<dbReference type="InterPro" id="IPR039535">
    <property type="entry name" value="ASST-like"/>
</dbReference>
<gene>
    <name evidence="1" type="ORF">EPUS_08469</name>
</gene>
<accession>U1I1N5</accession>
<evidence type="ECO:0000313" key="1">
    <source>
        <dbReference type="EMBL" id="ERF77165.1"/>
    </source>
</evidence>
<sequence>MSLSSMNCENLVWAGDMPGEVAWTNHVHNLHTFEYKGFRHLAYSHSKLDADGLNTGENTILNSQYEVVAHFKKPDSVEELDPHEFTVIDNGTKIIQLGYIRHPSDWPLVPNGIVREGVVQVVDFATRKVEFEWRALDHVPLCETCLVIPNLDYFHINSAVRDSRGDLFIIAFHTCTIYKISGATGAIVWRLGGWKSDFKMLDGYELRHMHHLQIQDLNEVKLPTALRGRVTNKTHLALSILDNAFNPIFRRPLSANSSSAMVILLDLVAMTGQVIERYTQPDGMFGTIFGSFQFLPKGERFISWGGQRSFSQFTQNNELICRTLLTNQENRI</sequence>
<dbReference type="AlphaFoldDB" id="U1I1N5"/>
<protein>
    <submittedName>
        <fullName evidence="1">Uncharacterized protein</fullName>
    </submittedName>
</protein>
<dbReference type="RefSeq" id="XP_007785518.1">
    <property type="nucleotide sequence ID" value="XM_007787328.1"/>
</dbReference>
<evidence type="ECO:0000313" key="2">
    <source>
        <dbReference type="Proteomes" id="UP000019373"/>
    </source>
</evidence>
<dbReference type="PANTHER" id="PTHR35340">
    <property type="entry name" value="PQQ ENZYME REPEAT PROTEIN-RELATED"/>
    <property type="match status" value="1"/>
</dbReference>
<keyword evidence="2" id="KW-1185">Reference proteome</keyword>
<dbReference type="eggNOG" id="KOG2615">
    <property type="taxonomic scope" value="Eukaryota"/>
</dbReference>
<organism evidence="1 2">
    <name type="scientific">Endocarpon pusillum (strain Z07020 / HMAS-L-300199)</name>
    <name type="common">Lichen-forming fungus</name>
    <dbReference type="NCBI Taxonomy" id="1263415"/>
    <lineage>
        <taxon>Eukaryota</taxon>
        <taxon>Fungi</taxon>
        <taxon>Dikarya</taxon>
        <taxon>Ascomycota</taxon>
        <taxon>Pezizomycotina</taxon>
        <taxon>Eurotiomycetes</taxon>
        <taxon>Chaetothyriomycetidae</taxon>
        <taxon>Verrucariales</taxon>
        <taxon>Verrucariaceae</taxon>
        <taxon>Endocarpon</taxon>
    </lineage>
</organism>
<name>U1I1N5_ENDPU</name>